<dbReference type="Gene3D" id="3.20.20.80">
    <property type="entry name" value="Glycosidases"/>
    <property type="match status" value="1"/>
</dbReference>
<dbReference type="EMBL" id="QEKH01000010">
    <property type="protein sequence ID" value="PVY42776.1"/>
    <property type="molecule type" value="Genomic_DNA"/>
</dbReference>
<dbReference type="InterPro" id="IPR017853">
    <property type="entry name" value="GH"/>
</dbReference>
<dbReference type="PANTHER" id="PTHR40111:SF1">
    <property type="entry name" value="CEPHALOSPORIN-C DEACETYLASE"/>
    <property type="match status" value="1"/>
</dbReference>
<dbReference type="Gene3D" id="3.40.50.1820">
    <property type="entry name" value="alpha/beta hydrolase"/>
    <property type="match status" value="1"/>
</dbReference>
<dbReference type="InterPro" id="IPR008391">
    <property type="entry name" value="AXE1_dom"/>
</dbReference>
<evidence type="ECO:0000259" key="7">
    <source>
        <dbReference type="Pfam" id="PF05448"/>
    </source>
</evidence>
<proteinExistence type="predicted"/>
<keyword evidence="1" id="KW-0378">Hydrolase</keyword>
<dbReference type="GO" id="GO:0004553">
    <property type="term" value="F:hydrolase activity, hydrolyzing O-glycosyl compounds"/>
    <property type="evidence" value="ECO:0007669"/>
    <property type="project" value="InterPro"/>
</dbReference>
<feature type="binding site" evidence="4">
    <location>
        <position position="855"/>
    </location>
    <ligand>
        <name>substrate</name>
    </ligand>
</feature>
<dbReference type="GO" id="GO:0052689">
    <property type="term" value="F:carboxylic ester hydrolase activity"/>
    <property type="evidence" value="ECO:0007669"/>
    <property type="project" value="TreeGrafter"/>
</dbReference>
<accession>A0A2U1B266</accession>
<evidence type="ECO:0000313" key="9">
    <source>
        <dbReference type="Proteomes" id="UP000245959"/>
    </source>
</evidence>
<reference evidence="8 9" key="1">
    <citation type="submission" date="2018-04" db="EMBL/GenBank/DDBJ databases">
        <title>Genomic Encyclopedia of Type Strains, Phase IV (KMG-IV): sequencing the most valuable type-strain genomes for metagenomic binning, comparative biology and taxonomic classification.</title>
        <authorList>
            <person name="Goeker M."/>
        </authorList>
    </citation>
    <scope>NUCLEOTIDE SEQUENCE [LARGE SCALE GENOMIC DNA]</scope>
    <source>
        <strain evidence="8 9">DSM 14823</strain>
    </source>
</reference>
<evidence type="ECO:0000256" key="4">
    <source>
        <dbReference type="PIRSR" id="PIRSR639069-2"/>
    </source>
</evidence>
<dbReference type="GO" id="GO:0000272">
    <property type="term" value="P:polysaccharide catabolic process"/>
    <property type="evidence" value="ECO:0007669"/>
    <property type="project" value="InterPro"/>
</dbReference>
<dbReference type="SUPFAM" id="SSF53474">
    <property type="entry name" value="alpha/beta-Hydrolases"/>
    <property type="match status" value="1"/>
</dbReference>
<dbReference type="AlphaFoldDB" id="A0A2U1B266"/>
<dbReference type="InterPro" id="IPR001547">
    <property type="entry name" value="Glyco_hydro_5"/>
</dbReference>
<protein>
    <submittedName>
        <fullName evidence="8">Cephalosporin-C deacetylase-like acetyl esterase</fullName>
    </submittedName>
</protein>
<evidence type="ECO:0000259" key="6">
    <source>
        <dbReference type="Pfam" id="PF00150"/>
    </source>
</evidence>
<name>A0A2U1B266_9BACT</name>
<feature type="domain" description="Acetyl xylan esterase" evidence="7">
    <location>
        <begin position="991"/>
        <end position="1054"/>
    </location>
</feature>
<dbReference type="Proteomes" id="UP000245959">
    <property type="component" value="Unassembled WGS sequence"/>
</dbReference>
<dbReference type="RefSeq" id="WP_116883688.1">
    <property type="nucleotide sequence ID" value="NZ_CABMMC010000015.1"/>
</dbReference>
<feature type="domain" description="Acetyl xylan esterase" evidence="7">
    <location>
        <begin position="781"/>
        <end position="973"/>
    </location>
</feature>
<keyword evidence="9" id="KW-1185">Reference proteome</keyword>
<feature type="active site" description="Charge relay system" evidence="3">
    <location>
        <position position="1045"/>
    </location>
</feature>
<feature type="active site" description="Nucleophile" evidence="3">
    <location>
        <position position="944"/>
    </location>
</feature>
<keyword evidence="5" id="KW-0732">Signal</keyword>
<dbReference type="SUPFAM" id="SSF51445">
    <property type="entry name" value="(Trans)glycosidases"/>
    <property type="match status" value="1"/>
</dbReference>
<dbReference type="Pfam" id="PF05448">
    <property type="entry name" value="AXE1"/>
    <property type="match status" value="2"/>
</dbReference>
<keyword evidence="2" id="KW-0326">Glycosidase</keyword>
<dbReference type="InterPro" id="IPR039069">
    <property type="entry name" value="CE7"/>
</dbReference>
<evidence type="ECO:0000313" key="8">
    <source>
        <dbReference type="EMBL" id="PVY42776.1"/>
    </source>
</evidence>
<dbReference type="Gene3D" id="2.60.120.260">
    <property type="entry name" value="Galactose-binding domain-like"/>
    <property type="match status" value="2"/>
</dbReference>
<dbReference type="ESTHER" id="9bact-d1n5u2">
    <property type="family name" value="Acetyl-esterase_deacetylase"/>
</dbReference>
<feature type="active site" description="Charge relay system" evidence="3">
    <location>
        <position position="1016"/>
    </location>
</feature>
<comment type="caution">
    <text evidence="8">The sequence shown here is derived from an EMBL/GenBank/DDBJ whole genome shotgun (WGS) entry which is preliminary data.</text>
</comment>
<dbReference type="InterPro" id="IPR029058">
    <property type="entry name" value="AB_hydrolase_fold"/>
</dbReference>
<organism evidence="8 9">
    <name type="scientific">Victivallis vadensis</name>
    <dbReference type="NCBI Taxonomy" id="172901"/>
    <lineage>
        <taxon>Bacteria</taxon>
        <taxon>Pseudomonadati</taxon>
        <taxon>Lentisphaerota</taxon>
        <taxon>Lentisphaeria</taxon>
        <taxon>Victivallales</taxon>
        <taxon>Victivallaceae</taxon>
        <taxon>Victivallis</taxon>
    </lineage>
</organism>
<feature type="signal peptide" evidence="5">
    <location>
        <begin position="1"/>
        <end position="19"/>
    </location>
</feature>
<gene>
    <name evidence="8" type="ORF">C8D82_11085</name>
</gene>
<evidence type="ECO:0000256" key="1">
    <source>
        <dbReference type="ARBA" id="ARBA00022801"/>
    </source>
</evidence>
<evidence type="ECO:0000256" key="5">
    <source>
        <dbReference type="SAM" id="SignalP"/>
    </source>
</evidence>
<dbReference type="PANTHER" id="PTHR40111">
    <property type="entry name" value="CEPHALOSPORIN-C DEACETYLASE"/>
    <property type="match status" value="1"/>
</dbReference>
<evidence type="ECO:0000256" key="2">
    <source>
        <dbReference type="ARBA" id="ARBA00023295"/>
    </source>
</evidence>
<feature type="domain" description="Glycoside hydrolase family 5" evidence="6">
    <location>
        <begin position="200"/>
        <end position="459"/>
    </location>
</feature>
<feature type="chain" id="PRO_5015593847" evidence="5">
    <location>
        <begin position="20"/>
        <end position="1064"/>
    </location>
</feature>
<dbReference type="Pfam" id="PF00150">
    <property type="entry name" value="Cellulase"/>
    <property type="match status" value="1"/>
</dbReference>
<evidence type="ECO:0000256" key="3">
    <source>
        <dbReference type="PIRSR" id="PIRSR639069-1"/>
    </source>
</evidence>
<dbReference type="OrthoDB" id="3668964at2"/>
<sequence length="1064" mass="121414">MKYRILLIFALLSLSLQLAAEIAIPFDRNWKLPPNGTISESILTISATDSAVPQLASHPIDPEPYFGRSLIVRFEVKYSDVSKPKESYNGVKLMIHYFANGKQYWTNCPPLYGSSDWKTVTVEQQIPGDTEWIFLETGLQGSTGKLQVRNVELVDWDPKELHRPPVPLPENFRCEYTERVLSLPQLRGMMSPVVYRSADFPVMREWNVNLLRWQLRPEPREGEKYADLLDRDMNILDKVLEQCQKLGIMVIIDLHRVPGGKEFNHGAVQEEAKLFDNPELAEEFVESWRKIARRYRDCPAVYGYDLFNEPNQKTPRRIDYLELQYRAAKAIREIDPETPICVTSNDWSSPRYFSYLHPLPLKNIIYNVHMYRPLTYTHQRVVPALTRIYTYPGNVDGKYWDKEALRRCLAPVREFQQKYGARIVMSEFSVIRWAPGGERYLADLLALAEEYQWDWCYHSFREWDGWDLEYGNQYRDTSCKDPENPRLKLILNLLAKNRQLDLAGGSWKPQAAPLPAIDLMSEAVKKQLTDGRRLDETAAVPTLEITRKTPGNTFVAIPLSLSVLGGQEVVLSGEIAHEAISKKPKSHNGVKMMLVITSFHGNTRYLQVPTREGDSDWKRYALKVEIPSDARKLELYLGLEGVSGTAKFRNIRFSEPKPQIDHSRSIITGELDRSNAVSYKPGEPMKFRFRILQSGKPIGGRLRVIVAGDDGSRREDEYDLSADRPLELTASLNQPGFVMAEAKLIDDYGNEIRRKHGNGMKAVQFGLAAGVQPEKLTQTVAEPVDFDKFWESAAAELKAAPLRVLERKLFKTTQNSHIYDVKLSAPGPRPTVGSLAIPRDAQKKSLPLHIQFDGYGVRDIVAQDEPGKIVFFVGPHGVDLHREPAFYDKLFNGELYGYGFDDRQNENPHDCYFKYMILRDLRAVQYAMTLPEWDGRNLTIAGGSQGAFQAAAVTALTPEATRCELEIPWFCELGGITAGRIRGWRPNWKKGLGYYDTVNFARRIKCPVQIEAGLSDWVCPPSGVWCLYNVLPGSKRMKMFQGRNHGPYFGYDQKKAPFVEINQQ</sequence>